<dbReference type="AlphaFoldDB" id="A0A9D2S1I1"/>
<dbReference type="InterPro" id="IPR000086">
    <property type="entry name" value="NUDIX_hydrolase_dom"/>
</dbReference>
<organism evidence="7 8">
    <name type="scientific">Candidatus Ruthenibacterium avium</name>
    <dbReference type="NCBI Taxonomy" id="2838751"/>
    <lineage>
        <taxon>Bacteria</taxon>
        <taxon>Bacillati</taxon>
        <taxon>Bacillota</taxon>
        <taxon>Clostridia</taxon>
        <taxon>Eubacteriales</taxon>
        <taxon>Oscillospiraceae</taxon>
        <taxon>Ruthenibacterium</taxon>
    </lineage>
</organism>
<dbReference type="CDD" id="cd18886">
    <property type="entry name" value="NUDIX_MutT_Nudt1"/>
    <property type="match status" value="1"/>
</dbReference>
<evidence type="ECO:0000256" key="4">
    <source>
        <dbReference type="ARBA" id="ARBA00022801"/>
    </source>
</evidence>
<dbReference type="EMBL" id="DWYA01000088">
    <property type="protein sequence ID" value="HJB40698.1"/>
    <property type="molecule type" value="Genomic_DNA"/>
</dbReference>
<dbReference type="SUPFAM" id="SSF55811">
    <property type="entry name" value="Nudix"/>
    <property type="match status" value="1"/>
</dbReference>
<evidence type="ECO:0000256" key="3">
    <source>
        <dbReference type="ARBA" id="ARBA00022723"/>
    </source>
</evidence>
<proteinExistence type="inferred from homology"/>
<dbReference type="Pfam" id="PF00293">
    <property type="entry name" value="NUDIX"/>
    <property type="match status" value="1"/>
</dbReference>
<evidence type="ECO:0000256" key="5">
    <source>
        <dbReference type="ARBA" id="ARBA00022842"/>
    </source>
</evidence>
<evidence type="ECO:0000256" key="2">
    <source>
        <dbReference type="ARBA" id="ARBA00005582"/>
    </source>
</evidence>
<dbReference type="GO" id="GO:0008413">
    <property type="term" value="F:8-oxo-7,8-dihydroguanosine triphosphate pyrophosphatase activity"/>
    <property type="evidence" value="ECO:0007669"/>
    <property type="project" value="InterPro"/>
</dbReference>
<evidence type="ECO:0000256" key="1">
    <source>
        <dbReference type="ARBA" id="ARBA00001946"/>
    </source>
</evidence>
<dbReference type="PANTHER" id="PTHR43758:SF2">
    <property type="entry name" value="OXIDIZED PURINE NUCLEOSIDE TRIPHOSPHATE HYDROLASE"/>
    <property type="match status" value="1"/>
</dbReference>
<dbReference type="InterPro" id="IPR003562">
    <property type="entry name" value="Mutator_MutX_prot"/>
</dbReference>
<dbReference type="PANTHER" id="PTHR43758">
    <property type="entry name" value="7,8-DIHYDRO-8-OXOGUANINE TRIPHOSPHATASE"/>
    <property type="match status" value="1"/>
</dbReference>
<reference evidence="7" key="1">
    <citation type="journal article" date="2021" name="PeerJ">
        <title>Extensive microbial diversity within the chicken gut microbiome revealed by metagenomics and culture.</title>
        <authorList>
            <person name="Gilroy R."/>
            <person name="Ravi A."/>
            <person name="Getino M."/>
            <person name="Pursley I."/>
            <person name="Horton D.L."/>
            <person name="Alikhan N.F."/>
            <person name="Baker D."/>
            <person name="Gharbi K."/>
            <person name="Hall N."/>
            <person name="Watson M."/>
            <person name="Adriaenssens E.M."/>
            <person name="Foster-Nyarko E."/>
            <person name="Jarju S."/>
            <person name="Secka A."/>
            <person name="Antonio M."/>
            <person name="Oren A."/>
            <person name="Chaudhuri R.R."/>
            <person name="La Ragione R."/>
            <person name="Hildebrand F."/>
            <person name="Pallen M.J."/>
        </authorList>
    </citation>
    <scope>NUCLEOTIDE SEQUENCE</scope>
    <source>
        <strain evidence="7">ChiBcec8-14828</strain>
    </source>
</reference>
<dbReference type="Proteomes" id="UP000824209">
    <property type="component" value="Unassembled WGS sequence"/>
</dbReference>
<dbReference type="PRINTS" id="PR01402">
    <property type="entry name" value="MUTATORMUTX"/>
</dbReference>
<comment type="similarity">
    <text evidence="2">Belongs to the Nudix hydrolase family.</text>
</comment>
<dbReference type="Gene3D" id="3.90.79.10">
    <property type="entry name" value="Nucleoside Triphosphate Pyrophosphohydrolase"/>
    <property type="match status" value="1"/>
</dbReference>
<dbReference type="InterPro" id="IPR020084">
    <property type="entry name" value="NUDIX_hydrolase_CS"/>
</dbReference>
<feature type="domain" description="Nudix hydrolase" evidence="6">
    <location>
        <begin position="1"/>
        <end position="128"/>
    </location>
</feature>
<dbReference type="InterPro" id="IPR015797">
    <property type="entry name" value="NUDIX_hydrolase-like_dom_sf"/>
</dbReference>
<sequence length="156" mass="18012">MKNTTVCYLERGTQYLLLHRTKKQNDENAGKWIGVGGKCEENESPEDCMMREVYEETGLHVTRSRLRGVITFVSDAWEGQYMYLFTASEWHGSLTDCDEGELAWVERSEMTRLPLWEGDRIFLRLLAQDHPFFSLKLVYQGDSLQQAVLDGVPLSL</sequence>
<keyword evidence="4" id="KW-0378">Hydrolase</keyword>
<reference evidence="7" key="2">
    <citation type="submission" date="2021-04" db="EMBL/GenBank/DDBJ databases">
        <authorList>
            <person name="Gilroy R."/>
        </authorList>
    </citation>
    <scope>NUCLEOTIDE SEQUENCE</scope>
    <source>
        <strain evidence="7">ChiBcec8-14828</strain>
    </source>
</reference>
<evidence type="ECO:0000313" key="8">
    <source>
        <dbReference type="Proteomes" id="UP000824209"/>
    </source>
</evidence>
<accession>A0A9D2S1I1</accession>
<name>A0A9D2S1I1_9FIRM</name>
<protein>
    <submittedName>
        <fullName evidence="7">8-oxo-dGTP diphosphatase</fullName>
    </submittedName>
</protein>
<dbReference type="GO" id="GO:0046872">
    <property type="term" value="F:metal ion binding"/>
    <property type="evidence" value="ECO:0007669"/>
    <property type="project" value="UniProtKB-KW"/>
</dbReference>
<comment type="cofactor">
    <cofactor evidence="1">
        <name>Mg(2+)</name>
        <dbReference type="ChEBI" id="CHEBI:18420"/>
    </cofactor>
</comment>
<keyword evidence="3" id="KW-0479">Metal-binding</keyword>
<evidence type="ECO:0000259" key="6">
    <source>
        <dbReference type="PROSITE" id="PS51462"/>
    </source>
</evidence>
<dbReference type="PROSITE" id="PS51462">
    <property type="entry name" value="NUDIX"/>
    <property type="match status" value="1"/>
</dbReference>
<dbReference type="PROSITE" id="PS00893">
    <property type="entry name" value="NUDIX_BOX"/>
    <property type="match status" value="1"/>
</dbReference>
<gene>
    <name evidence="7" type="ORF">H9943_09940</name>
</gene>
<dbReference type="GO" id="GO:0006281">
    <property type="term" value="P:DNA repair"/>
    <property type="evidence" value="ECO:0007669"/>
    <property type="project" value="InterPro"/>
</dbReference>
<dbReference type="GO" id="GO:0005737">
    <property type="term" value="C:cytoplasm"/>
    <property type="evidence" value="ECO:0007669"/>
    <property type="project" value="TreeGrafter"/>
</dbReference>
<evidence type="ECO:0000313" key="7">
    <source>
        <dbReference type="EMBL" id="HJB40698.1"/>
    </source>
</evidence>
<comment type="caution">
    <text evidence="7">The sequence shown here is derived from an EMBL/GenBank/DDBJ whole genome shotgun (WGS) entry which is preliminary data.</text>
</comment>
<keyword evidence="5" id="KW-0460">Magnesium</keyword>